<keyword evidence="3" id="KW-1185">Reference proteome</keyword>
<dbReference type="PANTHER" id="PTHR34821:SF2">
    <property type="entry name" value="INNER MEMBRANE PROTEIN YDCZ"/>
    <property type="match status" value="1"/>
</dbReference>
<dbReference type="AlphaFoldDB" id="A0A1I6CRW5"/>
<feature type="transmembrane region" description="Helical" evidence="1">
    <location>
        <begin position="40"/>
        <end position="59"/>
    </location>
</feature>
<dbReference type="InterPro" id="IPR006750">
    <property type="entry name" value="YdcZ"/>
</dbReference>
<dbReference type="EMBL" id="FOYI01000001">
    <property type="protein sequence ID" value="SFQ95994.1"/>
    <property type="molecule type" value="Genomic_DNA"/>
</dbReference>
<proteinExistence type="predicted"/>
<dbReference type="STRING" id="871652.SAMN04515673_101273"/>
<evidence type="ECO:0000313" key="3">
    <source>
        <dbReference type="Proteomes" id="UP000199302"/>
    </source>
</evidence>
<evidence type="ECO:0000256" key="1">
    <source>
        <dbReference type="SAM" id="Phobius"/>
    </source>
</evidence>
<feature type="transmembrane region" description="Helical" evidence="1">
    <location>
        <begin position="129"/>
        <end position="146"/>
    </location>
</feature>
<accession>A0A1I6CRW5</accession>
<gene>
    <name evidence="2" type="ORF">SAMN04515673_101273</name>
</gene>
<dbReference type="RefSeq" id="WP_092075840.1">
    <property type="nucleotide sequence ID" value="NZ_FOYI01000001.1"/>
</dbReference>
<organism evidence="2 3">
    <name type="scientific">Poseidonocella sedimentorum</name>
    <dbReference type="NCBI Taxonomy" id="871652"/>
    <lineage>
        <taxon>Bacteria</taxon>
        <taxon>Pseudomonadati</taxon>
        <taxon>Pseudomonadota</taxon>
        <taxon>Alphaproteobacteria</taxon>
        <taxon>Rhodobacterales</taxon>
        <taxon>Roseobacteraceae</taxon>
        <taxon>Poseidonocella</taxon>
    </lineage>
</organism>
<feature type="transmembrane region" description="Helical" evidence="1">
    <location>
        <begin position="71"/>
        <end position="91"/>
    </location>
</feature>
<dbReference type="GO" id="GO:0005886">
    <property type="term" value="C:plasma membrane"/>
    <property type="evidence" value="ECO:0007669"/>
    <property type="project" value="TreeGrafter"/>
</dbReference>
<dbReference type="Proteomes" id="UP000199302">
    <property type="component" value="Unassembled WGS sequence"/>
</dbReference>
<sequence>MHAALHMLAAVLVGALLSLQPSMNAMLARAVGSAYGASAISIGVAFASILLVVAVIGAGRVTVGTLTAVPWWIYLAGVVGTIFVASGVVIAPVTGALVFFVCIVTGQMLGSLIADHVGAFGLAVREINSMRVFGITLVCLGAIIVTRW</sequence>
<feature type="transmembrane region" description="Helical" evidence="1">
    <location>
        <begin position="97"/>
        <end position="117"/>
    </location>
</feature>
<keyword evidence="1" id="KW-1133">Transmembrane helix</keyword>
<dbReference type="OrthoDB" id="370053at2"/>
<dbReference type="PANTHER" id="PTHR34821">
    <property type="entry name" value="INNER MEMBRANE PROTEIN YDCZ"/>
    <property type="match status" value="1"/>
</dbReference>
<name>A0A1I6CRW5_9RHOB</name>
<evidence type="ECO:0000313" key="2">
    <source>
        <dbReference type="EMBL" id="SFQ95994.1"/>
    </source>
</evidence>
<keyword evidence="1" id="KW-0812">Transmembrane</keyword>
<protein>
    <submittedName>
        <fullName evidence="2">Transporter family-2 protein</fullName>
    </submittedName>
</protein>
<dbReference type="Pfam" id="PF04657">
    <property type="entry name" value="DMT_YdcZ"/>
    <property type="match status" value="1"/>
</dbReference>
<reference evidence="2 3" key="1">
    <citation type="submission" date="2016-10" db="EMBL/GenBank/DDBJ databases">
        <authorList>
            <person name="de Groot N.N."/>
        </authorList>
    </citation>
    <scope>NUCLEOTIDE SEQUENCE [LARGE SCALE GENOMIC DNA]</scope>
    <source>
        <strain evidence="3">KMM 9023,NRIC 0796,JCM 17311,KCTC 23692</strain>
    </source>
</reference>
<keyword evidence="1" id="KW-0472">Membrane</keyword>